<dbReference type="GO" id="GO:0044780">
    <property type="term" value="P:bacterial-type flagellum assembly"/>
    <property type="evidence" value="ECO:0007669"/>
    <property type="project" value="InterPro"/>
</dbReference>
<evidence type="ECO:0000313" key="4">
    <source>
        <dbReference type="Proteomes" id="UP000679848"/>
    </source>
</evidence>
<dbReference type="EMBL" id="AP023420">
    <property type="protein sequence ID" value="BCK84760.1"/>
    <property type="molecule type" value="Genomic_DNA"/>
</dbReference>
<accession>A0A810Q981</accession>
<proteinExistence type="predicted"/>
<dbReference type="SUPFAM" id="SSF140566">
    <property type="entry name" value="FlgN-like"/>
    <property type="match status" value="1"/>
</dbReference>
<dbReference type="Gene3D" id="1.20.58.300">
    <property type="entry name" value="FlgN-like"/>
    <property type="match status" value="1"/>
</dbReference>
<dbReference type="RefSeq" id="WP_187029527.1">
    <property type="nucleotide sequence ID" value="NZ_AP023420.1"/>
</dbReference>
<name>A0A810Q981_9FIRM</name>
<dbReference type="Pfam" id="PF05130">
    <property type="entry name" value="FlgN"/>
    <property type="match status" value="1"/>
</dbReference>
<feature type="region of interest" description="Disordered" evidence="2">
    <location>
        <begin position="134"/>
        <end position="153"/>
    </location>
</feature>
<evidence type="ECO:0000256" key="2">
    <source>
        <dbReference type="SAM" id="MobiDB-lite"/>
    </source>
</evidence>
<dbReference type="InterPro" id="IPR036679">
    <property type="entry name" value="FlgN-like_sf"/>
</dbReference>
<gene>
    <name evidence="3" type="ORF">MM59RIKEN_20790</name>
</gene>
<reference evidence="3" key="1">
    <citation type="submission" date="2020-09" db="EMBL/GenBank/DDBJ databases">
        <title>New species isolated from human feces.</title>
        <authorList>
            <person name="Kitahara M."/>
            <person name="Shigeno Y."/>
            <person name="Shime M."/>
            <person name="Matsumoto Y."/>
            <person name="Nakamura S."/>
            <person name="Motooka D."/>
            <person name="Fukuoka S."/>
            <person name="Nishikawa H."/>
            <person name="Benno Y."/>
        </authorList>
    </citation>
    <scope>NUCLEOTIDE SEQUENCE</scope>
    <source>
        <strain evidence="3">MM59</strain>
    </source>
</reference>
<keyword evidence="1" id="KW-1005">Bacterial flagellum biogenesis</keyword>
<evidence type="ECO:0000313" key="3">
    <source>
        <dbReference type="EMBL" id="BCK84760.1"/>
    </source>
</evidence>
<dbReference type="KEGG" id="pfaa:MM59RIKEN_20790"/>
<organism evidence="3 4">
    <name type="scientific">Pusillibacter faecalis</name>
    <dbReference type="NCBI Taxonomy" id="2714358"/>
    <lineage>
        <taxon>Bacteria</taxon>
        <taxon>Bacillati</taxon>
        <taxon>Bacillota</taxon>
        <taxon>Clostridia</taxon>
        <taxon>Eubacteriales</taxon>
        <taxon>Oscillospiraceae</taxon>
        <taxon>Pusillibacter</taxon>
    </lineage>
</organism>
<evidence type="ECO:0008006" key="5">
    <source>
        <dbReference type="Google" id="ProtNLM"/>
    </source>
</evidence>
<dbReference type="AlphaFoldDB" id="A0A810Q981"/>
<sequence>MEQLFRSYLELLRSIVSNLERLTKLVHRKIEVAQTDDLEALHEILNEEQALALAFRGQEQKRLNLLQELGLSEVPLGQLAAYFPAEMKDAVRQTAAELTEQYRAYRNGAQVARGILEHNLREVDRVLAALNADSTGSSAPVPQAPSAKTDFRV</sequence>
<keyword evidence="4" id="KW-1185">Reference proteome</keyword>
<protein>
    <recommendedName>
        <fullName evidence="5">Flagellar protein FlgN</fullName>
    </recommendedName>
</protein>
<dbReference type="InterPro" id="IPR007809">
    <property type="entry name" value="FlgN-like"/>
</dbReference>
<evidence type="ECO:0000256" key="1">
    <source>
        <dbReference type="ARBA" id="ARBA00022795"/>
    </source>
</evidence>
<dbReference type="Proteomes" id="UP000679848">
    <property type="component" value="Chromosome"/>
</dbReference>